<dbReference type="Pfam" id="PF03732">
    <property type="entry name" value="Retrotrans_gag"/>
    <property type="match status" value="1"/>
</dbReference>
<evidence type="ECO:0000256" key="11">
    <source>
        <dbReference type="PROSITE-ProRule" id="PRU00047"/>
    </source>
</evidence>
<dbReference type="InterPro" id="IPR043128">
    <property type="entry name" value="Rev_trsase/Diguanyl_cyclase"/>
</dbReference>
<dbReference type="AlphaFoldDB" id="A0AAV8ERK2"/>
<keyword evidence="2" id="KW-0808">Transferase</keyword>
<dbReference type="Pfam" id="PF00098">
    <property type="entry name" value="zf-CCHC"/>
    <property type="match status" value="1"/>
</dbReference>
<dbReference type="Gene3D" id="2.40.70.10">
    <property type="entry name" value="Acid Proteases"/>
    <property type="match status" value="1"/>
</dbReference>
<evidence type="ECO:0000256" key="10">
    <source>
        <dbReference type="ARBA" id="ARBA00023268"/>
    </source>
</evidence>
<dbReference type="Pfam" id="PF17919">
    <property type="entry name" value="RT_RNaseH_2"/>
    <property type="match status" value="1"/>
</dbReference>
<dbReference type="GO" id="GO:0003964">
    <property type="term" value="F:RNA-directed DNA polymerase activity"/>
    <property type="evidence" value="ECO:0007669"/>
    <property type="project" value="UniProtKB-KW"/>
</dbReference>
<keyword evidence="1" id="KW-0645">Protease</keyword>
<dbReference type="Pfam" id="PF00078">
    <property type="entry name" value="RVT_1"/>
    <property type="match status" value="1"/>
</dbReference>
<keyword evidence="11" id="KW-0862">Zinc</keyword>
<evidence type="ECO:0000256" key="1">
    <source>
        <dbReference type="ARBA" id="ARBA00022670"/>
    </source>
</evidence>
<dbReference type="Gene3D" id="3.30.70.270">
    <property type="match status" value="2"/>
</dbReference>
<proteinExistence type="predicted"/>
<dbReference type="Pfam" id="PF08284">
    <property type="entry name" value="RVP_2"/>
    <property type="match status" value="1"/>
</dbReference>
<gene>
    <name evidence="15" type="ORF">LUZ62_067057</name>
</gene>
<dbReference type="FunFam" id="3.30.70.270:FF:000026">
    <property type="entry name" value="Transposon Ty3-G Gag-Pol polyprotein"/>
    <property type="match status" value="1"/>
</dbReference>
<feature type="domain" description="Reverse transcriptase" evidence="14">
    <location>
        <begin position="604"/>
        <end position="783"/>
    </location>
</feature>
<dbReference type="InterPro" id="IPR005162">
    <property type="entry name" value="Retrotrans_gag_dom"/>
</dbReference>
<dbReference type="InterPro" id="IPR000477">
    <property type="entry name" value="RT_dom"/>
</dbReference>
<accession>A0AAV8ERK2</accession>
<dbReference type="InterPro" id="IPR041577">
    <property type="entry name" value="RT_RNaseH_2"/>
</dbReference>
<dbReference type="PANTHER" id="PTHR37984:SF5">
    <property type="entry name" value="PROTEIN NYNRIN-LIKE"/>
    <property type="match status" value="1"/>
</dbReference>
<keyword evidence="4" id="KW-0540">Nuclease</keyword>
<feature type="region of interest" description="Disordered" evidence="12">
    <location>
        <begin position="69"/>
        <end position="90"/>
    </location>
</feature>
<organism evidence="15 16">
    <name type="scientific">Rhynchospora pubera</name>
    <dbReference type="NCBI Taxonomy" id="906938"/>
    <lineage>
        <taxon>Eukaryota</taxon>
        <taxon>Viridiplantae</taxon>
        <taxon>Streptophyta</taxon>
        <taxon>Embryophyta</taxon>
        <taxon>Tracheophyta</taxon>
        <taxon>Spermatophyta</taxon>
        <taxon>Magnoliopsida</taxon>
        <taxon>Liliopsida</taxon>
        <taxon>Poales</taxon>
        <taxon>Cyperaceae</taxon>
        <taxon>Cyperoideae</taxon>
        <taxon>Rhynchosporeae</taxon>
        <taxon>Rhynchospora</taxon>
    </lineage>
</organism>
<dbReference type="InterPro" id="IPR021109">
    <property type="entry name" value="Peptidase_aspartic_dom_sf"/>
</dbReference>
<dbReference type="PROSITE" id="PS50878">
    <property type="entry name" value="RT_POL"/>
    <property type="match status" value="1"/>
</dbReference>
<keyword evidence="5" id="KW-0064">Aspartyl protease</keyword>
<evidence type="ECO:0000259" key="14">
    <source>
        <dbReference type="PROSITE" id="PS50878"/>
    </source>
</evidence>
<keyword evidence="7" id="KW-0378">Hydrolase</keyword>
<evidence type="ECO:0000256" key="6">
    <source>
        <dbReference type="ARBA" id="ARBA00022759"/>
    </source>
</evidence>
<dbReference type="Proteomes" id="UP001140206">
    <property type="component" value="Chromosome 3"/>
</dbReference>
<dbReference type="SMART" id="SM00343">
    <property type="entry name" value="ZnF_C2HC"/>
    <property type="match status" value="1"/>
</dbReference>
<keyword evidence="11" id="KW-0863">Zinc-finger</keyword>
<evidence type="ECO:0000313" key="16">
    <source>
        <dbReference type="Proteomes" id="UP001140206"/>
    </source>
</evidence>
<keyword evidence="3" id="KW-0548">Nucleotidyltransferase</keyword>
<dbReference type="PROSITE" id="PS50158">
    <property type="entry name" value="ZF_CCHC"/>
    <property type="match status" value="1"/>
</dbReference>
<keyword evidence="8" id="KW-0695">RNA-directed DNA polymerase</keyword>
<comment type="caution">
    <text evidence="15">The sequence shown here is derived from an EMBL/GenBank/DDBJ whole genome shotgun (WGS) entry which is preliminary data.</text>
</comment>
<reference evidence="15" key="1">
    <citation type="submission" date="2022-08" db="EMBL/GenBank/DDBJ databases">
        <authorList>
            <person name="Marques A."/>
        </authorList>
    </citation>
    <scope>NUCLEOTIDE SEQUENCE</scope>
    <source>
        <strain evidence="15">RhyPub2mFocal</strain>
        <tissue evidence="15">Leaves</tissue>
    </source>
</reference>
<protein>
    <submittedName>
        <fullName evidence="15">Polyprotein</fullName>
    </submittedName>
</protein>
<evidence type="ECO:0000256" key="9">
    <source>
        <dbReference type="ARBA" id="ARBA00023125"/>
    </source>
</evidence>
<dbReference type="GO" id="GO:0008270">
    <property type="term" value="F:zinc ion binding"/>
    <property type="evidence" value="ECO:0007669"/>
    <property type="project" value="UniProtKB-KW"/>
</dbReference>
<evidence type="ECO:0000256" key="5">
    <source>
        <dbReference type="ARBA" id="ARBA00022750"/>
    </source>
</evidence>
<keyword evidence="10" id="KW-0511">Multifunctional enzyme</keyword>
<name>A0AAV8ERK2_9POAL</name>
<dbReference type="Gene3D" id="4.10.60.10">
    <property type="entry name" value="Zinc finger, CCHC-type"/>
    <property type="match status" value="1"/>
</dbReference>
<dbReference type="SUPFAM" id="SSF56672">
    <property type="entry name" value="DNA/RNA polymerases"/>
    <property type="match status" value="1"/>
</dbReference>
<dbReference type="InterPro" id="IPR050951">
    <property type="entry name" value="Retrovirus_Pol_polyprotein"/>
</dbReference>
<evidence type="ECO:0000313" key="15">
    <source>
        <dbReference type="EMBL" id="KAJ4782800.1"/>
    </source>
</evidence>
<dbReference type="GO" id="GO:0006508">
    <property type="term" value="P:proteolysis"/>
    <property type="evidence" value="ECO:0007669"/>
    <property type="project" value="UniProtKB-KW"/>
</dbReference>
<evidence type="ECO:0000256" key="4">
    <source>
        <dbReference type="ARBA" id="ARBA00022722"/>
    </source>
</evidence>
<keyword evidence="11" id="KW-0479">Metal-binding</keyword>
<keyword evidence="6" id="KW-0255">Endonuclease</keyword>
<evidence type="ECO:0000256" key="3">
    <source>
        <dbReference type="ARBA" id="ARBA00022695"/>
    </source>
</evidence>
<dbReference type="InterPro" id="IPR043502">
    <property type="entry name" value="DNA/RNA_pol_sf"/>
</dbReference>
<evidence type="ECO:0000256" key="2">
    <source>
        <dbReference type="ARBA" id="ARBA00022679"/>
    </source>
</evidence>
<keyword evidence="9" id="KW-0238">DNA-binding</keyword>
<feature type="domain" description="CCHC-type" evidence="13">
    <location>
        <begin position="374"/>
        <end position="389"/>
    </location>
</feature>
<feature type="compositionally biased region" description="Basic and acidic residues" evidence="12">
    <location>
        <begin position="70"/>
        <end position="89"/>
    </location>
</feature>
<dbReference type="InterPro" id="IPR001878">
    <property type="entry name" value="Znf_CCHC"/>
</dbReference>
<evidence type="ECO:0000256" key="7">
    <source>
        <dbReference type="ARBA" id="ARBA00022801"/>
    </source>
</evidence>
<dbReference type="InterPro" id="IPR036875">
    <property type="entry name" value="Znf_CCHC_sf"/>
</dbReference>
<evidence type="ECO:0000256" key="8">
    <source>
        <dbReference type="ARBA" id="ARBA00022918"/>
    </source>
</evidence>
<dbReference type="SUPFAM" id="SSF57756">
    <property type="entry name" value="Retrovirus zinc finger-like domains"/>
    <property type="match status" value="1"/>
</dbReference>
<dbReference type="GO" id="GO:0003677">
    <property type="term" value="F:DNA binding"/>
    <property type="evidence" value="ECO:0007669"/>
    <property type="project" value="UniProtKB-KW"/>
</dbReference>
<dbReference type="GO" id="GO:0004519">
    <property type="term" value="F:endonuclease activity"/>
    <property type="evidence" value="ECO:0007669"/>
    <property type="project" value="UniProtKB-KW"/>
</dbReference>
<sequence>MVSFLTVPCFHGFQVLEAWAEEWRISLAGRAKHVLAAEIGHAAAAGCDRFLKWYQSMVAMERGARQGSRACERDPLNRADDEGLERNPDEPVPVETIRRQAAIDVRLLAAYEQGRYLTHELGANEANEFRRLLADFGSQHPPRFDGTGGYKAAEEWLESINNKFQLVRVPDANKVELATPYLENSARFWWKTARRSFTGEQLRIPWQWFEQVFTRQYLSSAQKEKLRQQFLTLTQEGITVGQYNDTFVELSRYAPDVTGDEYLYRRQYLNGLDPDIAQALDATGEVEVQELMDRAERMEGHGKRKSSWGQARNVKPKFVKPVPFSRPVANVKGPQSSAPVQFKTGMGNQTQKAWCRTCNSPHPEAQCRVAKGLCFNCGESGHWKNECPKVQQGFVRGGPAFGMAGRGRGNPAWRGGRMGGRVAVHAVEVIPEESEEAQQEDDPSSTAPTELMTADMLVLDIAGYDALLGFDWLTRHHAMIDCAKRLVRFQAGSLAPCVFKCKAIGDPTIIISAVEACNLVQAGCDAYLAAVIGEAAEEKASIDTIDVVKEFKDVFPDEIAGVPPNREVEFGIELLPGTTLISKTPYRMAPAEMKELKVQLEELLAKGFIRPSSSPWGAPVLFVRKKDGTLRLCIDYRELNKVTVKNRYPLPRIDDLFDQLQGSSVYSKIDLRTGYHQLKIRPSDVEKTAFRTRYGHYEFLVMPFGLTNAPAAFMDLMNRVFREFLDAFVVVFIDDILIYSRSFEEHAKHLRIILNRLRECKLYGKFSKCEFWLSKVAFLGHVISGEELAVDPSKVQAVTEWSQPKSVSEIRSFLGLAGYYRRFVAGFSQIAKPLTELLHKGVKFVWEERQEKSFQELKNRLVTAPVLAMPISGQEYDVYTDASKLGLGCVLMQEKHVIAYASRQLRPHEQNYPTHDLELAAVIFCTENLAALLVWS</sequence>
<evidence type="ECO:0000259" key="13">
    <source>
        <dbReference type="PROSITE" id="PS50158"/>
    </source>
</evidence>
<dbReference type="CDD" id="cd01647">
    <property type="entry name" value="RT_LTR"/>
    <property type="match status" value="1"/>
</dbReference>
<dbReference type="PANTHER" id="PTHR37984">
    <property type="entry name" value="PROTEIN CBG26694"/>
    <property type="match status" value="1"/>
</dbReference>
<dbReference type="Gene3D" id="3.10.10.10">
    <property type="entry name" value="HIV Type 1 Reverse Transcriptase, subunit A, domain 1"/>
    <property type="match status" value="1"/>
</dbReference>
<dbReference type="FunFam" id="3.10.10.10:FF:000007">
    <property type="entry name" value="Retrovirus-related Pol polyprotein from transposon 17.6-like Protein"/>
    <property type="match status" value="1"/>
</dbReference>
<evidence type="ECO:0000256" key="12">
    <source>
        <dbReference type="SAM" id="MobiDB-lite"/>
    </source>
</evidence>
<dbReference type="EMBL" id="JAMFTS010000003">
    <property type="protein sequence ID" value="KAJ4782800.1"/>
    <property type="molecule type" value="Genomic_DNA"/>
</dbReference>
<dbReference type="GO" id="GO:0004190">
    <property type="term" value="F:aspartic-type endopeptidase activity"/>
    <property type="evidence" value="ECO:0007669"/>
    <property type="project" value="UniProtKB-KW"/>
</dbReference>
<keyword evidence="16" id="KW-1185">Reference proteome</keyword>